<accession>A0A875S2R3</accession>
<evidence type="ECO:0000313" key="1">
    <source>
        <dbReference type="EMBL" id="QPG75203.1"/>
    </source>
</evidence>
<evidence type="ECO:0000313" key="2">
    <source>
        <dbReference type="Proteomes" id="UP000662931"/>
    </source>
</evidence>
<name>A0A875S2R3_EENNA</name>
<dbReference type="InterPro" id="IPR011990">
    <property type="entry name" value="TPR-like_helical_dom_sf"/>
</dbReference>
<dbReference type="KEGG" id="bnn:FOA43_002553"/>
<dbReference type="AlphaFoldDB" id="A0A875S2R3"/>
<organism evidence="1 2">
    <name type="scientific">Eeniella nana</name>
    <name type="common">Yeast</name>
    <name type="synonym">Brettanomyces nanus</name>
    <dbReference type="NCBI Taxonomy" id="13502"/>
    <lineage>
        <taxon>Eukaryota</taxon>
        <taxon>Fungi</taxon>
        <taxon>Dikarya</taxon>
        <taxon>Ascomycota</taxon>
        <taxon>Saccharomycotina</taxon>
        <taxon>Pichiomycetes</taxon>
        <taxon>Pichiales</taxon>
        <taxon>Pichiaceae</taxon>
        <taxon>Brettanomyces</taxon>
    </lineage>
</organism>
<protein>
    <submittedName>
        <fullName evidence="1">Uncharacterized protein</fullName>
    </submittedName>
</protein>
<proteinExistence type="predicted"/>
<reference evidence="1" key="1">
    <citation type="submission" date="2020-10" db="EMBL/GenBank/DDBJ databases">
        <authorList>
            <person name="Roach M.J.R."/>
        </authorList>
    </citation>
    <scope>NUCLEOTIDE SEQUENCE</scope>
    <source>
        <strain evidence="1">CBS 1945</strain>
    </source>
</reference>
<dbReference type="RefSeq" id="XP_038778768.1">
    <property type="nucleotide sequence ID" value="XM_038922840.1"/>
</dbReference>
<keyword evidence="2" id="KW-1185">Reference proteome</keyword>
<gene>
    <name evidence="1" type="ORF">FOA43_002553</name>
</gene>
<dbReference type="Gene3D" id="1.25.40.10">
    <property type="entry name" value="Tetratricopeptide repeat domain"/>
    <property type="match status" value="1"/>
</dbReference>
<sequence length="621" mass="72003">MLNKAVRCACVVRYFRRFYAIPVGGIKGKIRTTKRPHKPAQMGKLTDDDDFEFFAKKITKMKRNQDTKKAEQVESHELVKGSDAWLVKFNSMSERPISERVNEVSKFFAKFCSYDKIEKLSTDFVSCIRQKLIQFGDIILKDVVKDDDQLKTVYSESNPNYAYLLACIHILNGFDHSEVIKSRMSAKRVATTDELIYEEFKTILNKEQSNEQSTIDDDHSKEMASLVQAYMRLPKPRSLHMQAEDMEDFLETIGEHLDDIELKTIGAIYQDVMDSGMMLTSGELKKWMASTLEQFHDFDSDIYQQLKLGIEKLGYKVTRDHYNLFLAACLNSQSYDLFQEVLQDMVKCGLEPDRYTLTLMNNYSGLTADMNLWLNVMELRMTQYPYMLSTDDYEAAFSSLISLGGEKLGKDILRTLISIRDGYRDMHREELEKTGTMDILEIDNSTKQYIPYEHPLELFDLVTDQQELIMIYPRLCSGMFEPFIKTCSTMEDLDKLIQIMDSNGVIRDLETFHSIFDFLLEHKQVVKFERFQHIVIGILNDDHDEYLCYLMEDEHNLRAFVTLSQMYTDVGELDANNDQVVNSFKLLWGYLEQLGHGEGVDEETYTEAVKSVLVLSKANVN</sequence>
<dbReference type="OrthoDB" id="185373at2759"/>
<dbReference type="GeneID" id="62195954"/>
<dbReference type="EMBL" id="CP064813">
    <property type="protein sequence ID" value="QPG75203.1"/>
    <property type="molecule type" value="Genomic_DNA"/>
</dbReference>
<dbReference type="Proteomes" id="UP000662931">
    <property type="component" value="Chromosome 2"/>
</dbReference>